<gene>
    <name evidence="1" type="ORF">MKI86_20490</name>
</gene>
<evidence type="ECO:0000313" key="1">
    <source>
        <dbReference type="EMBL" id="MCJ8151524.1"/>
    </source>
</evidence>
<comment type="caution">
    <text evidence="1">The sequence shown here is derived from an EMBL/GenBank/DDBJ whole genome shotgun (WGS) entry which is preliminary data.</text>
</comment>
<dbReference type="RefSeq" id="WP_241604803.1">
    <property type="nucleotide sequence ID" value="NZ_JAKVIN010000009.1"/>
</dbReference>
<accession>A0ABT0CT22</accession>
<dbReference type="Proteomes" id="UP001201844">
    <property type="component" value="Unassembled WGS sequence"/>
</dbReference>
<dbReference type="Gene3D" id="3.20.20.105">
    <property type="entry name" value="Queuine tRNA-ribosyltransferase-like"/>
    <property type="match status" value="1"/>
</dbReference>
<keyword evidence="2" id="KW-1185">Reference proteome</keyword>
<protein>
    <submittedName>
        <fullName evidence="1">Uncharacterized protein</fullName>
    </submittedName>
</protein>
<dbReference type="EMBL" id="JAKVIN010000009">
    <property type="protein sequence ID" value="MCJ8151524.1"/>
    <property type="molecule type" value="Genomic_DNA"/>
</dbReference>
<sequence length="443" mass="48923">MPAISSNFAKIGHSQHLKRNFSFAEKDLNFLDPASTLFHYPYALYSAGQAARTDGAAQQISIVSQRDRDRTTVIGDSGGFQIQEGTIKFTGDATCERMLRWMEDHTDFSMSLDFPTGGISPGNVAVHTARLDTQGQITAMSAANGLSLDYNTCLTQSLLNLDYFVQNRVPGKTNLLNVLQGRTERESKVWYDAVKGYPLEGWAFAGAHQSAFSLTMARLLDMYDDGLLQKAKWIHFLGISTLDTAYIFTTMLRCIRQVNADICISFDTSSPFKAAANFQFCSSFRFDKYGVGIATTSMPAIGKATDTRTLNMLCEDQTKPISIKRAGMTHAAEIIPCPAHTAIGEKVRVSELCSGSNGSSLLDNDSTFMLMNHNVHAYIRAFAELHKSYDAIELHDCVPVYVRAAKVAIEKIFEERDSKGTTAARDLLQKCTALLNVFAEVRN</sequence>
<reference evidence="1 2" key="1">
    <citation type="submission" date="2022-02" db="EMBL/GenBank/DDBJ databases">
        <title>Shinella B3.7 sp. nov., isolated from Sediment (Zhairuo Island).</title>
        <authorList>
            <person name="Chen G."/>
        </authorList>
    </citation>
    <scope>NUCLEOTIDE SEQUENCE [LARGE SCALE GENOMIC DNA]</scope>
    <source>
        <strain evidence="1 2">B3.7</strain>
        <plasmid evidence="1">unnamed</plasmid>
    </source>
</reference>
<organism evidence="1 2">
    <name type="scientific">Shinella sedimenti</name>
    <dbReference type="NCBI Taxonomy" id="2919913"/>
    <lineage>
        <taxon>Bacteria</taxon>
        <taxon>Pseudomonadati</taxon>
        <taxon>Pseudomonadota</taxon>
        <taxon>Alphaproteobacteria</taxon>
        <taxon>Hyphomicrobiales</taxon>
        <taxon>Rhizobiaceae</taxon>
        <taxon>Shinella</taxon>
    </lineage>
</organism>
<dbReference type="InterPro" id="IPR036511">
    <property type="entry name" value="TGT-like_sf"/>
</dbReference>
<name>A0ABT0CT22_9HYPH</name>
<geneLocation type="plasmid" evidence="1">
    <name>unnamed</name>
</geneLocation>
<evidence type="ECO:0000313" key="2">
    <source>
        <dbReference type="Proteomes" id="UP001201844"/>
    </source>
</evidence>
<keyword evidence="1" id="KW-0614">Plasmid</keyword>
<proteinExistence type="predicted"/>